<dbReference type="Proteomes" id="UP000762110">
    <property type="component" value="Unassembled WGS sequence"/>
</dbReference>
<proteinExistence type="predicted"/>
<reference evidence="2 3" key="1">
    <citation type="submission" date="2020-05" db="EMBL/GenBank/DDBJ databases">
        <title>Description of Pedobacter foliorum sp. nov.</title>
        <authorList>
            <person name="Qi S."/>
            <person name="Carlier A."/>
            <person name="Cnockaert M."/>
            <person name="Vandamme P."/>
        </authorList>
    </citation>
    <scope>NUCLEOTIDE SEQUENCE [LARGE SCALE GENOMIC DNA]</scope>
    <source>
        <strain evidence="2 3">LMG 31300</strain>
    </source>
</reference>
<sequence length="788" mass="89893">MNKIVFNIVMLLLLISGSTLNAQILPALQQAFTNYQQKVFQEKMFMHTDKESYLVGELIWFKIYNVDATNRQPATISKIAYVEVLDQQNNPILQTKIELNNGSGSGSLDIPNMAKSGKYKLRAYTNWMKNFGPDVFFEKPLVLLNPQNAPEKQNATNNTTDLQFFPEGGDLVVGITSTVGFRAISPNGKGIFLKGAVVDDRNDTVARFQTLKFGNGQFKFTPISGRTYKAIAIISNGEVLIKELPLALRQGYVMNLTHTNSGKLDLVVRTNIAANRVYAFIHQGKKVIVALDASIDEKKATLQIDKEKLPEGISYITIFDQEGKPVCERLFFKPPTKKLQILAKSDLLQYKQRQKVAVNIETKNEISQPKEANLSVSVRKLDSLEFKNQNDITSYMWLSSELKGEFESPEYYLNNTTEESNQALENLLLTQGWRKLNWTEVLQNTTPSFKYLPEYNGHIVSGTLKNGNVPSEVNTLVYMSVPSRRLQFYASKTDANGKFLFNTKDFYGSNEVIIQTNYKIDSTSTISIQSPFSEQYSTTKYTPLTLQQNVIGQLEKRNLGVQVQNMYVSNQMKQFYAPNVDSTDFFQTAYKTYKINEYTRFNRLEDVLREYVREVLVSKRNNNFHMNMVSKTVYFSEDPLVLIDGVPHFDFNKLMTIDPNVFEKLEVVRDQYYYGSIMAEGILKFTTYKSKLSTVELDPHAIVLDYEGMQLQREFYMPVYDNAEQKNSRLPDFRNVLYWSPNLTTNVKGVGQFSFYTSDQPGTYIGVIQGMTNEGLAGSKTFTFEVVK</sequence>
<organism evidence="2 3">
    <name type="scientific">Pedobacter boryungensis</name>
    <dbReference type="NCBI Taxonomy" id="869962"/>
    <lineage>
        <taxon>Bacteria</taxon>
        <taxon>Pseudomonadati</taxon>
        <taxon>Bacteroidota</taxon>
        <taxon>Sphingobacteriia</taxon>
        <taxon>Sphingobacteriales</taxon>
        <taxon>Sphingobacteriaceae</taxon>
        <taxon>Pedobacter</taxon>
    </lineage>
</organism>
<evidence type="ECO:0000256" key="1">
    <source>
        <dbReference type="SAM" id="SignalP"/>
    </source>
</evidence>
<evidence type="ECO:0000313" key="2">
    <source>
        <dbReference type="EMBL" id="NQX31653.1"/>
    </source>
</evidence>
<dbReference type="EMBL" id="JABMKV010000002">
    <property type="protein sequence ID" value="NQX31653.1"/>
    <property type="molecule type" value="Genomic_DNA"/>
</dbReference>
<feature type="signal peptide" evidence="1">
    <location>
        <begin position="1"/>
        <end position="22"/>
    </location>
</feature>
<feature type="chain" id="PRO_5045146462" description="MG2 domain-containing protein" evidence="1">
    <location>
        <begin position="23"/>
        <end position="788"/>
    </location>
</feature>
<keyword evidence="1" id="KW-0732">Signal</keyword>
<dbReference type="Gene3D" id="2.60.40.1930">
    <property type="match status" value="1"/>
</dbReference>
<accession>A0ABX2DC47</accession>
<dbReference type="Gene3D" id="2.170.130.10">
    <property type="entry name" value="TonB-dependent receptor, plug domain"/>
    <property type="match status" value="1"/>
</dbReference>
<name>A0ABX2DC47_9SPHI</name>
<keyword evidence="3" id="KW-1185">Reference proteome</keyword>
<evidence type="ECO:0008006" key="4">
    <source>
        <dbReference type="Google" id="ProtNLM"/>
    </source>
</evidence>
<dbReference type="InterPro" id="IPR037066">
    <property type="entry name" value="Plug_dom_sf"/>
</dbReference>
<comment type="caution">
    <text evidence="2">The sequence shown here is derived from an EMBL/GenBank/DDBJ whole genome shotgun (WGS) entry which is preliminary data.</text>
</comment>
<protein>
    <recommendedName>
        <fullName evidence="4">MG2 domain-containing protein</fullName>
    </recommendedName>
</protein>
<evidence type="ECO:0000313" key="3">
    <source>
        <dbReference type="Proteomes" id="UP000762110"/>
    </source>
</evidence>
<gene>
    <name evidence="2" type="ORF">HQN85_07955</name>
</gene>
<dbReference type="RefSeq" id="WP_173270996.1">
    <property type="nucleotide sequence ID" value="NZ_JABMKV010000002.1"/>
</dbReference>